<dbReference type="AlphaFoldDB" id="A0A9P0K8U9"/>
<dbReference type="Proteomes" id="UP001152888">
    <property type="component" value="Unassembled WGS sequence"/>
</dbReference>
<dbReference type="EMBL" id="CAKOFQ010006773">
    <property type="protein sequence ID" value="CAH1970278.1"/>
    <property type="molecule type" value="Genomic_DNA"/>
</dbReference>
<evidence type="ECO:0000313" key="2">
    <source>
        <dbReference type="EMBL" id="CAH1970278.1"/>
    </source>
</evidence>
<gene>
    <name evidence="2" type="ORF">ACAOBT_LOCUS8842</name>
</gene>
<comment type="caution">
    <text evidence="2">The sequence shown here is derived from an EMBL/GenBank/DDBJ whole genome shotgun (WGS) entry which is preliminary data.</text>
</comment>
<protein>
    <submittedName>
        <fullName evidence="2">Uncharacterized protein</fullName>
    </submittedName>
</protein>
<feature type="region of interest" description="Disordered" evidence="1">
    <location>
        <begin position="1"/>
        <end position="22"/>
    </location>
</feature>
<accession>A0A9P0K8U9</accession>
<evidence type="ECO:0000313" key="3">
    <source>
        <dbReference type="Proteomes" id="UP001152888"/>
    </source>
</evidence>
<keyword evidence="3" id="KW-1185">Reference proteome</keyword>
<evidence type="ECO:0000256" key="1">
    <source>
        <dbReference type="SAM" id="MobiDB-lite"/>
    </source>
</evidence>
<organism evidence="2 3">
    <name type="scientific">Acanthoscelides obtectus</name>
    <name type="common">Bean weevil</name>
    <name type="synonym">Bruchus obtectus</name>
    <dbReference type="NCBI Taxonomy" id="200917"/>
    <lineage>
        <taxon>Eukaryota</taxon>
        <taxon>Metazoa</taxon>
        <taxon>Ecdysozoa</taxon>
        <taxon>Arthropoda</taxon>
        <taxon>Hexapoda</taxon>
        <taxon>Insecta</taxon>
        <taxon>Pterygota</taxon>
        <taxon>Neoptera</taxon>
        <taxon>Endopterygota</taxon>
        <taxon>Coleoptera</taxon>
        <taxon>Polyphaga</taxon>
        <taxon>Cucujiformia</taxon>
        <taxon>Chrysomeloidea</taxon>
        <taxon>Chrysomelidae</taxon>
        <taxon>Bruchinae</taxon>
        <taxon>Bruchini</taxon>
        <taxon>Acanthoscelides</taxon>
    </lineage>
</organism>
<reference evidence="2" key="1">
    <citation type="submission" date="2022-03" db="EMBL/GenBank/DDBJ databases">
        <authorList>
            <person name="Sayadi A."/>
        </authorList>
    </citation>
    <scope>NUCLEOTIDE SEQUENCE</scope>
</reference>
<proteinExistence type="predicted"/>
<sequence length="91" mass="9917">MGDRRVSAGGTSPFQQPAPDYSNRRATLNIEDSLQLLQVQGVNLKGLNGGSFVFSSRSSTASDLEQQRELARSSLQRASATGTFCFFLHHI</sequence>
<name>A0A9P0K8U9_ACAOB</name>